<reference evidence="4 5" key="1">
    <citation type="submission" date="2019-10" db="EMBL/GenBank/DDBJ databases">
        <title>Gracilibacillus sp. nov. isolated from rice seeds.</title>
        <authorList>
            <person name="He S."/>
        </authorList>
    </citation>
    <scope>NUCLEOTIDE SEQUENCE [LARGE SCALE GENOMIC DNA]</scope>
    <source>
        <strain evidence="4 5">TD8</strain>
    </source>
</reference>
<dbReference type="RefSeq" id="WP_153406821.1">
    <property type="nucleotide sequence ID" value="NZ_ML762454.1"/>
</dbReference>
<dbReference type="AlphaFoldDB" id="A0A7C8GQ73"/>
<dbReference type="InterPro" id="IPR025588">
    <property type="entry name" value="YcxB-like_C"/>
</dbReference>
<feature type="transmembrane region" description="Helical" evidence="2">
    <location>
        <begin position="58"/>
        <end position="85"/>
    </location>
</feature>
<accession>A0A7C8GQ73</accession>
<dbReference type="OrthoDB" id="2973929at2"/>
<protein>
    <submittedName>
        <fullName evidence="4">YcxB family protein</fullName>
    </submittedName>
</protein>
<keyword evidence="5" id="KW-1185">Reference proteome</keyword>
<feature type="transmembrane region" description="Helical" evidence="2">
    <location>
        <begin position="33"/>
        <end position="52"/>
    </location>
</feature>
<dbReference type="Pfam" id="PF14317">
    <property type="entry name" value="YcxB"/>
    <property type="match status" value="1"/>
</dbReference>
<evidence type="ECO:0000256" key="2">
    <source>
        <dbReference type="SAM" id="Phobius"/>
    </source>
</evidence>
<sequence>MEFTYELKPTDLWNLQKHAKEFSSTIKRYNRNTYVLITISSFFLFSLTAYRMDLPIPLIIIYGLFHTFFWAASISPLFIGFMYFIKSNNVRRQLEREDFFGEYKLFMEEDGLTVKSPLKKKTYQWNDFIGKYETDSYYFLIYSGKEAVIIPKSSKELDDYLKTYIRFEPSTINSKRVKIQIILLIIYLLSFFISNFNEWTDPLHKIKADTAELFVSFEDKSNLQITSSVTQEQIDKLNDKLISVPATEDNLAEKFQIANWIREAEEQLYEDLPEDQITRTYHGEGEYWKIEDYRVKVSPILFRTYEGIMHMKDQDTYHADYLMTEFHVVFKWGKDMKIHREHRSSKIKGDNLNELDISSKSTGEFPNNREELDENGDPVTFEDIEEIYVIIQWKGENQDDLFEEKITLTSEDSKGN</sequence>
<feature type="domain" description="YcxB-like C-terminal" evidence="3">
    <location>
        <begin position="109"/>
        <end position="154"/>
    </location>
</feature>
<feature type="transmembrane region" description="Helical" evidence="2">
    <location>
        <begin position="179"/>
        <end position="196"/>
    </location>
</feature>
<name>A0A7C8GQ73_9BACI</name>
<gene>
    <name evidence="4" type="ORF">F9U64_20925</name>
</gene>
<proteinExistence type="predicted"/>
<comment type="caution">
    <text evidence="4">The sequence shown here is derived from an EMBL/GenBank/DDBJ whole genome shotgun (WGS) entry which is preliminary data.</text>
</comment>
<evidence type="ECO:0000256" key="1">
    <source>
        <dbReference type="SAM" id="MobiDB-lite"/>
    </source>
</evidence>
<keyword evidence="2" id="KW-1133">Transmembrane helix</keyword>
<keyword evidence="2" id="KW-0472">Membrane</keyword>
<evidence type="ECO:0000313" key="4">
    <source>
        <dbReference type="EMBL" id="KAB8126000.1"/>
    </source>
</evidence>
<keyword evidence="2" id="KW-0812">Transmembrane</keyword>
<evidence type="ECO:0000313" key="5">
    <source>
        <dbReference type="Proteomes" id="UP000480246"/>
    </source>
</evidence>
<dbReference type="Proteomes" id="UP000480246">
    <property type="component" value="Unassembled WGS sequence"/>
</dbReference>
<feature type="region of interest" description="Disordered" evidence="1">
    <location>
        <begin position="357"/>
        <end position="377"/>
    </location>
</feature>
<dbReference type="EMBL" id="WEID01000119">
    <property type="protein sequence ID" value="KAB8126000.1"/>
    <property type="molecule type" value="Genomic_DNA"/>
</dbReference>
<organism evidence="4 5">
    <name type="scientific">Gracilibacillus oryzae</name>
    <dbReference type="NCBI Taxonomy" id="1672701"/>
    <lineage>
        <taxon>Bacteria</taxon>
        <taxon>Bacillati</taxon>
        <taxon>Bacillota</taxon>
        <taxon>Bacilli</taxon>
        <taxon>Bacillales</taxon>
        <taxon>Bacillaceae</taxon>
        <taxon>Gracilibacillus</taxon>
    </lineage>
</organism>
<evidence type="ECO:0000259" key="3">
    <source>
        <dbReference type="Pfam" id="PF14317"/>
    </source>
</evidence>